<feature type="compositionally biased region" description="Polar residues" evidence="6">
    <location>
        <begin position="901"/>
        <end position="912"/>
    </location>
</feature>
<sequence length="1113" mass="125092">MSSGDTAEPIRFLRFAELVREIANKSNPKSITERKAAGRHSTKTQFPALDVFKDFSRELQASFVPPGTTSIIFRFLFPEEDHKRKFGLRDKSLVREIADSLGISEETYDQQDDIAGCPGDRVRRFLAQRHSPDDDYRGDLNIFEVNALLDQLASTSPWSHSDYSKKTLSRASTKSLLTRRDILKSLYRQMIPCEAAVLTQIILKDLRGLLYPQIETDPTAALRDYNTKAVKILTKENAMFAWDPTNRMNRSYRARWDIDAAAKAFESGKEVGPRPGTQIGVPKSQKGRSCKHALGFFAESSQVWAETKYDGERAQIHVQVTPGQKPHITIFSKSKRDSTGDRRAVHEVILACLGLDGRAGVKPRIQNNVILDAEMVPFEKTKILEFWRIRRLIRGTAVGIRGSRRWTRHADESQEDEDRQSDHDSESSLTSNAEGQHLGLVFFDVMYRDGESLVQTPYHRRCEILEELIITEPGKAILADRWPIDLTGHSQDTLSYADGASVNDSEESAGENEDEVSHARRTLHTLFAKCIALGGEGLVLKAANSEYNEMKKPWVKLKKDYIEGLGDNVDLVLLGAACVHDRALELRVPPTTLTTFYIGAQTNKAETVNNPEAPPHFYVYFTASYGLSRAELEQLNFLLKNDNPIPCSAKNMPYEGLKYTYTMYEKLPVPQLMLREPIAVELYGDRFTVSEGSKQYELRWPRITKYYRRHERTWSDCMTLQELREQAREAMGRVAAKEAARREAETTFKHPDARSDSDVVHRPDDMFKKVELWRAKVAEADIPKRNRRAPSKGGTNKGKGKKTSPKKAVLGKRRASVLCDASGAPPRKRMADEMAIPSSLAEWSTSLRSLAPLKVSTETHHELGLPLSKGHELPVLSPVPGNCGVVVPSSKSKNTEPIPLQITTNTIRSPSHTKAAGMPFSSAMDQNSPSQKNKSQSSPPTSAHSRIPASQSSVPKCRQYPSPPSSSPVKSQLDGDAESSPSVVSPPSVHPFFKNALFWVPPRKKGQCSNPSIKTIVDSGMRVHWLDAFLGACRWNPRGYQPVEPPPPRGVIFLDLEDEWGPVYERKVLDSVKRLDPQRRRTDEPRVSVWIFSRRSVYEAGKDPRSQALQVFR</sequence>
<dbReference type="InterPro" id="IPR036599">
    <property type="entry name" value="DNA_ligase_N_sf"/>
</dbReference>
<dbReference type="Proteomes" id="UP001163846">
    <property type="component" value="Unassembled WGS sequence"/>
</dbReference>
<dbReference type="GO" id="GO:0005524">
    <property type="term" value="F:ATP binding"/>
    <property type="evidence" value="ECO:0007669"/>
    <property type="project" value="UniProtKB-KW"/>
</dbReference>
<dbReference type="GO" id="GO:0032807">
    <property type="term" value="C:DNA ligase IV complex"/>
    <property type="evidence" value="ECO:0007669"/>
    <property type="project" value="TreeGrafter"/>
</dbReference>
<protein>
    <recommendedName>
        <fullName evidence="7">ATP-dependent DNA ligase family profile domain-containing protein</fullName>
    </recommendedName>
</protein>
<dbReference type="PANTHER" id="PTHR45997">
    <property type="entry name" value="DNA LIGASE 4"/>
    <property type="match status" value="1"/>
</dbReference>
<dbReference type="Pfam" id="PF04675">
    <property type="entry name" value="DNA_ligase_A_N"/>
    <property type="match status" value="1"/>
</dbReference>
<dbReference type="SUPFAM" id="SSF56091">
    <property type="entry name" value="DNA ligase/mRNA capping enzyme, catalytic domain"/>
    <property type="match status" value="1"/>
</dbReference>
<accession>A0AA38P4L5</accession>
<dbReference type="PROSITE" id="PS50160">
    <property type="entry name" value="DNA_LIGASE_A3"/>
    <property type="match status" value="1"/>
</dbReference>
<dbReference type="GO" id="GO:0003910">
    <property type="term" value="F:DNA ligase (ATP) activity"/>
    <property type="evidence" value="ECO:0007669"/>
    <property type="project" value="InterPro"/>
</dbReference>
<evidence type="ECO:0000256" key="4">
    <source>
        <dbReference type="ARBA" id="ARBA00022840"/>
    </source>
</evidence>
<keyword evidence="2" id="KW-0436">Ligase</keyword>
<dbReference type="InterPro" id="IPR016059">
    <property type="entry name" value="DNA_ligase_ATP-dep_CS"/>
</dbReference>
<feature type="region of interest" description="Disordered" evidence="6">
    <location>
        <begin position="405"/>
        <end position="431"/>
    </location>
</feature>
<feature type="region of interest" description="Disordered" evidence="6">
    <location>
        <begin position="495"/>
        <end position="517"/>
    </location>
</feature>
<feature type="region of interest" description="Disordered" evidence="6">
    <location>
        <begin position="781"/>
        <end position="813"/>
    </location>
</feature>
<evidence type="ECO:0000256" key="1">
    <source>
        <dbReference type="ARBA" id="ARBA00007572"/>
    </source>
</evidence>
<evidence type="ECO:0000256" key="3">
    <source>
        <dbReference type="ARBA" id="ARBA00022741"/>
    </source>
</evidence>
<dbReference type="Gene3D" id="1.10.3260.10">
    <property type="entry name" value="DNA ligase, ATP-dependent, N-terminal domain"/>
    <property type="match status" value="1"/>
</dbReference>
<dbReference type="PROSITE" id="PS00697">
    <property type="entry name" value="DNA_LIGASE_A1"/>
    <property type="match status" value="1"/>
</dbReference>
<dbReference type="GO" id="GO:0003677">
    <property type="term" value="F:DNA binding"/>
    <property type="evidence" value="ECO:0007669"/>
    <property type="project" value="InterPro"/>
</dbReference>
<dbReference type="InterPro" id="IPR012310">
    <property type="entry name" value="DNA_ligase_ATP-dep_cent"/>
</dbReference>
<evidence type="ECO:0000259" key="7">
    <source>
        <dbReference type="PROSITE" id="PS50160"/>
    </source>
</evidence>
<keyword evidence="9" id="KW-1185">Reference proteome</keyword>
<feature type="domain" description="ATP-dependent DNA ligase family profile" evidence="7">
    <location>
        <begin position="440"/>
        <end position="576"/>
    </location>
</feature>
<reference evidence="8" key="1">
    <citation type="submission" date="2022-08" db="EMBL/GenBank/DDBJ databases">
        <authorList>
            <consortium name="DOE Joint Genome Institute"/>
            <person name="Min B."/>
            <person name="Riley R."/>
            <person name="Sierra-Patev S."/>
            <person name="Naranjo-Ortiz M."/>
            <person name="Looney B."/>
            <person name="Konkel Z."/>
            <person name="Slot J.C."/>
            <person name="Sakamoto Y."/>
            <person name="Steenwyk J.L."/>
            <person name="Rokas A."/>
            <person name="Carro J."/>
            <person name="Camarero S."/>
            <person name="Ferreira P."/>
            <person name="Molpeceres G."/>
            <person name="Ruiz-Duenas F.J."/>
            <person name="Serrano A."/>
            <person name="Henrissat B."/>
            <person name="Drula E."/>
            <person name="Hughes K.W."/>
            <person name="Mata J.L."/>
            <person name="Ishikawa N.K."/>
            <person name="Vargas-Isla R."/>
            <person name="Ushijima S."/>
            <person name="Smith C.A."/>
            <person name="Ahrendt S."/>
            <person name="Andreopoulos W."/>
            <person name="He G."/>
            <person name="Labutti K."/>
            <person name="Lipzen A."/>
            <person name="Ng V."/>
            <person name="Sandor L."/>
            <person name="Barry K."/>
            <person name="Martinez A.T."/>
            <person name="Xiao Y."/>
            <person name="Gibbons J.G."/>
            <person name="Terashima K."/>
            <person name="Hibbett D.S."/>
            <person name="Grigoriev I.V."/>
        </authorList>
    </citation>
    <scope>NUCLEOTIDE SEQUENCE</scope>
    <source>
        <strain evidence="8">TFB9207</strain>
    </source>
</reference>
<dbReference type="InterPro" id="IPR012308">
    <property type="entry name" value="DNA_ligase_ATP-dep_N"/>
</dbReference>
<dbReference type="InterPro" id="IPR029710">
    <property type="entry name" value="LIG4"/>
</dbReference>
<keyword evidence="4" id="KW-0067">ATP-binding</keyword>
<proteinExistence type="inferred from homology"/>
<dbReference type="GO" id="GO:0006310">
    <property type="term" value="P:DNA recombination"/>
    <property type="evidence" value="ECO:0007669"/>
    <property type="project" value="InterPro"/>
</dbReference>
<gene>
    <name evidence="8" type="ORF">F5878DRAFT_565957</name>
</gene>
<keyword evidence="5" id="KW-0539">Nucleus</keyword>
<feature type="compositionally biased region" description="Low complexity" evidence="6">
    <location>
        <begin position="926"/>
        <end position="940"/>
    </location>
</feature>
<evidence type="ECO:0000256" key="6">
    <source>
        <dbReference type="SAM" id="MobiDB-lite"/>
    </source>
</evidence>
<name>A0AA38P4L5_9AGAR</name>
<dbReference type="AlphaFoldDB" id="A0AA38P4L5"/>
<dbReference type="Pfam" id="PF01068">
    <property type="entry name" value="DNA_ligase_A_M"/>
    <property type="match status" value="1"/>
</dbReference>
<dbReference type="EMBL" id="MU806338">
    <property type="protein sequence ID" value="KAJ3836228.1"/>
    <property type="molecule type" value="Genomic_DNA"/>
</dbReference>
<dbReference type="GO" id="GO:0006297">
    <property type="term" value="P:nucleotide-excision repair, DNA gap filling"/>
    <property type="evidence" value="ECO:0007669"/>
    <property type="project" value="TreeGrafter"/>
</dbReference>
<feature type="compositionally biased region" description="Acidic residues" evidence="6">
    <location>
        <begin position="504"/>
        <end position="514"/>
    </location>
</feature>
<keyword evidence="3" id="KW-0547">Nucleotide-binding</keyword>
<evidence type="ECO:0000256" key="5">
    <source>
        <dbReference type="ARBA" id="ARBA00023242"/>
    </source>
</evidence>
<dbReference type="PANTHER" id="PTHR45997:SF2">
    <property type="entry name" value="ATP DEPENDENT DNA LIGASE DOMAIN PROTEIN (AFU_ORTHOLOGUE AFUA_5G02430)"/>
    <property type="match status" value="1"/>
</dbReference>
<dbReference type="Gene3D" id="2.40.50.140">
    <property type="entry name" value="Nucleic acid-binding proteins"/>
    <property type="match status" value="1"/>
</dbReference>
<dbReference type="Gene3D" id="3.30.470.30">
    <property type="entry name" value="DNA ligase/mRNA capping enzyme"/>
    <property type="match status" value="1"/>
</dbReference>
<evidence type="ECO:0000256" key="2">
    <source>
        <dbReference type="ARBA" id="ARBA00022598"/>
    </source>
</evidence>
<dbReference type="InterPro" id="IPR012340">
    <property type="entry name" value="NA-bd_OB-fold"/>
</dbReference>
<evidence type="ECO:0000313" key="8">
    <source>
        <dbReference type="EMBL" id="KAJ3836228.1"/>
    </source>
</evidence>
<dbReference type="PROSITE" id="PS00333">
    <property type="entry name" value="DNA_LIGASE_A2"/>
    <property type="match status" value="1"/>
</dbReference>
<organism evidence="8 9">
    <name type="scientific">Lentinula raphanica</name>
    <dbReference type="NCBI Taxonomy" id="153919"/>
    <lineage>
        <taxon>Eukaryota</taxon>
        <taxon>Fungi</taxon>
        <taxon>Dikarya</taxon>
        <taxon>Basidiomycota</taxon>
        <taxon>Agaricomycotina</taxon>
        <taxon>Agaricomycetes</taxon>
        <taxon>Agaricomycetidae</taxon>
        <taxon>Agaricales</taxon>
        <taxon>Marasmiineae</taxon>
        <taxon>Omphalotaceae</taxon>
        <taxon>Lentinula</taxon>
    </lineage>
</organism>
<feature type="region of interest" description="Disordered" evidence="6">
    <location>
        <begin position="888"/>
        <end position="986"/>
    </location>
</feature>
<dbReference type="GO" id="GO:0006303">
    <property type="term" value="P:double-strand break repair via nonhomologous end joining"/>
    <property type="evidence" value="ECO:0007669"/>
    <property type="project" value="TreeGrafter"/>
</dbReference>
<feature type="compositionally biased region" description="Polar residues" evidence="6">
    <location>
        <begin position="941"/>
        <end position="954"/>
    </location>
</feature>
<evidence type="ECO:0000313" key="9">
    <source>
        <dbReference type="Proteomes" id="UP001163846"/>
    </source>
</evidence>
<comment type="caution">
    <text evidence="8">The sequence shown here is derived from an EMBL/GenBank/DDBJ whole genome shotgun (WGS) entry which is preliminary data.</text>
</comment>
<comment type="similarity">
    <text evidence="1">Belongs to the ATP-dependent DNA ligase family.</text>
</comment>
<feature type="compositionally biased region" description="Basic residues" evidence="6">
    <location>
        <begin position="798"/>
        <end position="813"/>
    </location>
</feature>